<accession>A0A3D9I8U5</accession>
<dbReference type="OrthoDB" id="2736409at2"/>
<dbReference type="Pfam" id="PF20119">
    <property type="entry name" value="DUF6509"/>
    <property type="match status" value="1"/>
</dbReference>
<keyword evidence="2" id="KW-1185">Reference proteome</keyword>
<sequence>MLTIAEYSVELVKDPFQILSGKRYEFLLDLELDEDDELYSVQGITIKLVYKVDGEEGAIVNYDLIEKSTERYLDLDLEAEEEEALAAFCKEHYNEAEE</sequence>
<dbReference type="AlphaFoldDB" id="A0A3D9I8U5"/>
<evidence type="ECO:0000313" key="2">
    <source>
        <dbReference type="Proteomes" id="UP000256869"/>
    </source>
</evidence>
<reference evidence="1 2" key="1">
    <citation type="submission" date="2018-07" db="EMBL/GenBank/DDBJ databases">
        <title>Genomic Encyclopedia of Type Strains, Phase III (KMG-III): the genomes of soil and plant-associated and newly described type strains.</title>
        <authorList>
            <person name="Whitman W."/>
        </authorList>
    </citation>
    <scope>NUCLEOTIDE SEQUENCE [LARGE SCALE GENOMIC DNA]</scope>
    <source>
        <strain evidence="1 2">CECT 8236</strain>
    </source>
</reference>
<name>A0A3D9I8U5_9BACL</name>
<comment type="caution">
    <text evidence="1">The sequence shown here is derived from an EMBL/GenBank/DDBJ whole genome shotgun (WGS) entry which is preliminary data.</text>
</comment>
<protein>
    <recommendedName>
        <fullName evidence="3">Pullulanase</fullName>
    </recommendedName>
</protein>
<evidence type="ECO:0008006" key="3">
    <source>
        <dbReference type="Google" id="ProtNLM"/>
    </source>
</evidence>
<proteinExistence type="predicted"/>
<dbReference type="InterPro" id="IPR045424">
    <property type="entry name" value="DUF6509"/>
</dbReference>
<dbReference type="EMBL" id="QRDY01000009">
    <property type="protein sequence ID" value="RED58110.1"/>
    <property type="molecule type" value="Genomic_DNA"/>
</dbReference>
<organism evidence="1 2">
    <name type="scientific">Cohnella lupini</name>
    <dbReference type="NCBI Taxonomy" id="1294267"/>
    <lineage>
        <taxon>Bacteria</taxon>
        <taxon>Bacillati</taxon>
        <taxon>Bacillota</taxon>
        <taxon>Bacilli</taxon>
        <taxon>Bacillales</taxon>
        <taxon>Paenibacillaceae</taxon>
        <taxon>Cohnella</taxon>
    </lineage>
</organism>
<dbReference type="Proteomes" id="UP000256869">
    <property type="component" value="Unassembled WGS sequence"/>
</dbReference>
<evidence type="ECO:0000313" key="1">
    <source>
        <dbReference type="EMBL" id="RED58110.1"/>
    </source>
</evidence>
<gene>
    <name evidence="1" type="ORF">DFP95_109147</name>
</gene>